<evidence type="ECO:0000256" key="8">
    <source>
        <dbReference type="ARBA" id="ARBA00023160"/>
    </source>
</evidence>
<evidence type="ECO:0000256" key="10">
    <source>
        <dbReference type="ARBA" id="ARBA00048843"/>
    </source>
</evidence>
<reference evidence="12" key="1">
    <citation type="submission" date="2021-01" db="EMBL/GenBank/DDBJ databases">
        <title>Modified the classification status of verrucomicrobia.</title>
        <authorList>
            <person name="Feng X."/>
        </authorList>
    </citation>
    <scope>NUCLEOTIDE SEQUENCE</scope>
    <source>
        <strain evidence="12">5K15</strain>
    </source>
</reference>
<evidence type="ECO:0000256" key="5">
    <source>
        <dbReference type="ARBA" id="ARBA00022946"/>
    </source>
</evidence>
<dbReference type="InterPro" id="IPR036291">
    <property type="entry name" value="NAD(P)-bd_dom_sf"/>
</dbReference>
<comment type="caution">
    <text evidence="12">The sequence shown here is derived from an EMBL/GenBank/DDBJ whole genome shotgun (WGS) entry which is preliminary data.</text>
</comment>
<keyword evidence="6" id="KW-0560">Oxidoreductase</keyword>
<dbReference type="SUPFAM" id="SSF51735">
    <property type="entry name" value="NAD(P)-binding Rossmann-fold domains"/>
    <property type="match status" value="1"/>
</dbReference>
<feature type="domain" description="Enoyl reductase (ER)" evidence="11">
    <location>
        <begin position="11"/>
        <end position="321"/>
    </location>
</feature>
<dbReference type="GO" id="GO:0006633">
    <property type="term" value="P:fatty acid biosynthetic process"/>
    <property type="evidence" value="ECO:0007669"/>
    <property type="project" value="UniProtKB-KW"/>
</dbReference>
<comment type="similarity">
    <text evidence="1">Belongs to the zinc-containing alcohol dehydrogenase family. Quinone oxidoreductase subfamily.</text>
</comment>
<dbReference type="Gene3D" id="3.90.180.10">
    <property type="entry name" value="Medium-chain alcohol dehydrogenases, catalytic domain"/>
    <property type="match status" value="1"/>
</dbReference>
<dbReference type="Gene3D" id="3.40.50.720">
    <property type="entry name" value="NAD(P)-binding Rossmann-like Domain"/>
    <property type="match status" value="1"/>
</dbReference>
<keyword evidence="8" id="KW-0275">Fatty acid biosynthesis</keyword>
<sequence>MIRSTYQSFGRANDVIELEEHIPYALTDGQIRVRMVAAPINPADINFIQGNYGIRPELPCTPGIEGAGEVLESRSDRFSEGDKVIFIRGVGSWSEEMVCPAENALKIPAETPMDQAAMLKVNPLTAWSMLTQFRNLPKNSWVIQNAANSGVGTCVIQIAKLLGLRTINLVRRKELVDGLMDLGADLVLLDNAESIAHVKEVTQDAPPALALNAVGGDSALRLMDALGERGTHVTYGAMSMKSLKVPNKFLIFKRIELHGYWMSEWIKEQEPGMVEGVYQQLAQWIVEGKIVQDIDSRYPLTDIQSALTRAQESRRNGKVLLEMS</sequence>
<keyword evidence="4" id="KW-0521">NADP</keyword>
<evidence type="ECO:0000256" key="2">
    <source>
        <dbReference type="ARBA" id="ARBA00022516"/>
    </source>
</evidence>
<comment type="catalytic activity">
    <reaction evidence="10">
        <text>a 2,3-saturated acyl-[ACP] + NADP(+) = a (2E)-enoyl-[ACP] + NADPH + H(+)</text>
        <dbReference type="Rhea" id="RHEA:22564"/>
        <dbReference type="Rhea" id="RHEA-COMP:9925"/>
        <dbReference type="Rhea" id="RHEA-COMP:9926"/>
        <dbReference type="ChEBI" id="CHEBI:15378"/>
        <dbReference type="ChEBI" id="CHEBI:57783"/>
        <dbReference type="ChEBI" id="CHEBI:58349"/>
        <dbReference type="ChEBI" id="CHEBI:78784"/>
        <dbReference type="ChEBI" id="CHEBI:78785"/>
        <dbReference type="EC" id="1.3.1.104"/>
    </reaction>
</comment>
<dbReference type="InterPro" id="IPR013149">
    <property type="entry name" value="ADH-like_C"/>
</dbReference>
<keyword evidence="13" id="KW-1185">Reference proteome</keyword>
<dbReference type="Pfam" id="PF08240">
    <property type="entry name" value="ADH_N"/>
    <property type="match status" value="1"/>
</dbReference>
<protein>
    <recommendedName>
        <fullName evidence="9">enoyl-[acyl-carrier-protein] reductase</fullName>
        <ecNumber evidence="9">1.3.1.104</ecNumber>
    </recommendedName>
</protein>
<dbReference type="SMART" id="SM00829">
    <property type="entry name" value="PKS_ER"/>
    <property type="match status" value="1"/>
</dbReference>
<keyword evidence="3" id="KW-0276">Fatty acid metabolism</keyword>
<evidence type="ECO:0000256" key="9">
    <source>
        <dbReference type="ARBA" id="ARBA00038963"/>
    </source>
</evidence>
<evidence type="ECO:0000256" key="4">
    <source>
        <dbReference type="ARBA" id="ARBA00022857"/>
    </source>
</evidence>
<dbReference type="InterPro" id="IPR013154">
    <property type="entry name" value="ADH-like_N"/>
</dbReference>
<keyword evidence="2" id="KW-0444">Lipid biosynthesis</keyword>
<name>A0AAE2SE12_9BACT</name>
<dbReference type="InterPro" id="IPR011032">
    <property type="entry name" value="GroES-like_sf"/>
</dbReference>
<evidence type="ECO:0000256" key="6">
    <source>
        <dbReference type="ARBA" id="ARBA00023002"/>
    </source>
</evidence>
<dbReference type="AlphaFoldDB" id="A0AAE2SE12"/>
<dbReference type="GO" id="GO:0141148">
    <property type="term" value="F:enoyl-[acyl-carrier-protein] reductase (NADPH) activity"/>
    <property type="evidence" value="ECO:0007669"/>
    <property type="project" value="UniProtKB-EC"/>
</dbReference>
<dbReference type="CDD" id="cd08290">
    <property type="entry name" value="ETR"/>
    <property type="match status" value="1"/>
</dbReference>
<dbReference type="InterPro" id="IPR020843">
    <property type="entry name" value="ER"/>
</dbReference>
<dbReference type="EMBL" id="JAENIG010000007">
    <property type="protein sequence ID" value="MBK1855682.1"/>
    <property type="molecule type" value="Genomic_DNA"/>
</dbReference>
<dbReference type="Pfam" id="PF00107">
    <property type="entry name" value="ADH_zinc_N"/>
    <property type="match status" value="1"/>
</dbReference>
<dbReference type="Proteomes" id="UP000634206">
    <property type="component" value="Unassembled WGS sequence"/>
</dbReference>
<dbReference type="PANTHER" id="PTHR43981">
    <property type="entry name" value="ENOYL-[ACYL-CARRIER-PROTEIN] REDUCTASE, MITOCHONDRIAL"/>
    <property type="match status" value="1"/>
</dbReference>
<accession>A0AAE2SE12</accession>
<proteinExistence type="inferred from homology"/>
<evidence type="ECO:0000256" key="3">
    <source>
        <dbReference type="ARBA" id="ARBA00022832"/>
    </source>
</evidence>
<evidence type="ECO:0000259" key="11">
    <source>
        <dbReference type="SMART" id="SM00829"/>
    </source>
</evidence>
<dbReference type="PANTHER" id="PTHR43981:SF2">
    <property type="entry name" value="ENOYL-[ACYL-CARRIER-PROTEIN] REDUCTASE, MITOCHONDRIAL"/>
    <property type="match status" value="1"/>
</dbReference>
<keyword evidence="7" id="KW-0443">Lipid metabolism</keyword>
<keyword evidence="5" id="KW-0809">Transit peptide</keyword>
<evidence type="ECO:0000313" key="12">
    <source>
        <dbReference type="EMBL" id="MBK1855682.1"/>
    </source>
</evidence>
<organism evidence="12 13">
    <name type="scientific">Oceaniferula flava</name>
    <dbReference type="NCBI Taxonomy" id="2800421"/>
    <lineage>
        <taxon>Bacteria</taxon>
        <taxon>Pseudomonadati</taxon>
        <taxon>Verrucomicrobiota</taxon>
        <taxon>Verrucomicrobiia</taxon>
        <taxon>Verrucomicrobiales</taxon>
        <taxon>Verrucomicrobiaceae</taxon>
        <taxon>Oceaniferula</taxon>
    </lineage>
</organism>
<evidence type="ECO:0000313" key="13">
    <source>
        <dbReference type="Proteomes" id="UP000634206"/>
    </source>
</evidence>
<dbReference type="EC" id="1.3.1.104" evidence="9"/>
<dbReference type="InterPro" id="IPR051034">
    <property type="entry name" value="Mito_Enoyl-ACP_Reductase"/>
</dbReference>
<dbReference type="SUPFAM" id="SSF50129">
    <property type="entry name" value="GroES-like"/>
    <property type="match status" value="1"/>
</dbReference>
<evidence type="ECO:0000256" key="7">
    <source>
        <dbReference type="ARBA" id="ARBA00023098"/>
    </source>
</evidence>
<evidence type="ECO:0000256" key="1">
    <source>
        <dbReference type="ARBA" id="ARBA00010371"/>
    </source>
</evidence>
<dbReference type="RefSeq" id="WP_309490293.1">
    <property type="nucleotide sequence ID" value="NZ_JAENIG010000007.1"/>
</dbReference>
<gene>
    <name evidence="12" type="ORF">JIN83_11975</name>
</gene>